<dbReference type="Proteomes" id="UP001365128">
    <property type="component" value="Unassembled WGS sequence"/>
</dbReference>
<evidence type="ECO:0000313" key="3">
    <source>
        <dbReference type="Proteomes" id="UP001365128"/>
    </source>
</evidence>
<organism evidence="2 3">
    <name type="scientific">Phyllosticta citricarpa</name>
    <dbReference type="NCBI Taxonomy" id="55181"/>
    <lineage>
        <taxon>Eukaryota</taxon>
        <taxon>Fungi</taxon>
        <taxon>Dikarya</taxon>
        <taxon>Ascomycota</taxon>
        <taxon>Pezizomycotina</taxon>
        <taxon>Dothideomycetes</taxon>
        <taxon>Dothideomycetes incertae sedis</taxon>
        <taxon>Botryosphaeriales</taxon>
        <taxon>Phyllostictaceae</taxon>
        <taxon>Phyllosticta</taxon>
    </lineage>
</organism>
<reference evidence="2 3" key="1">
    <citation type="submission" date="2024-04" db="EMBL/GenBank/DDBJ databases">
        <title>Phyllosticta paracitricarpa is synonymous to the EU quarantine fungus P. citricarpa based on phylogenomic analyses.</title>
        <authorList>
            <consortium name="Lawrence Berkeley National Laboratory"/>
            <person name="Van Ingen-Buijs V.A."/>
            <person name="Van Westerhoven A.C."/>
            <person name="Haridas S."/>
            <person name="Skiadas P."/>
            <person name="Martin F."/>
            <person name="Groenewald J.Z."/>
            <person name="Crous P.W."/>
            <person name="Seidl M.F."/>
        </authorList>
    </citation>
    <scope>NUCLEOTIDE SEQUENCE [LARGE SCALE GENOMIC DNA]</scope>
    <source>
        <strain evidence="2 3">CBS 122670</strain>
    </source>
</reference>
<evidence type="ECO:0000256" key="1">
    <source>
        <dbReference type="SAM" id="MobiDB-lite"/>
    </source>
</evidence>
<accession>A0ABR1LJS4</accession>
<name>A0ABR1LJS4_9PEZI</name>
<proteinExistence type="predicted"/>
<protein>
    <submittedName>
        <fullName evidence="2">Uncharacterized protein</fullName>
    </submittedName>
</protein>
<gene>
    <name evidence="2" type="ORF">IWX46DRAFT_299892</name>
</gene>
<evidence type="ECO:0000313" key="2">
    <source>
        <dbReference type="EMBL" id="KAK7535436.1"/>
    </source>
</evidence>
<feature type="region of interest" description="Disordered" evidence="1">
    <location>
        <begin position="40"/>
        <end position="63"/>
    </location>
</feature>
<sequence>MPGCVATHISKRSGGKDSPFPFYPSSCQPFPIRPIHLRDSPRWAPDPPQENGHRQAWQRQHHRHLHYQPAVLLPLAFPPRHPRARQRHSSSWPSSYPSCQPAPYSTYHHHHRLFCRLRRHHCCHPPPPPPPASPPAPPSAPLLSPPPLGASPAPFFFLPSSSESAQDAKVCFFFFLPLCSRTPVAVEKSISGDVFWPNNELYLRRSDCGLEGYAE</sequence>
<keyword evidence="3" id="KW-1185">Reference proteome</keyword>
<comment type="caution">
    <text evidence="2">The sequence shown here is derived from an EMBL/GenBank/DDBJ whole genome shotgun (WGS) entry which is preliminary data.</text>
</comment>
<dbReference type="EMBL" id="JBBPDW010000040">
    <property type="protein sequence ID" value="KAK7535436.1"/>
    <property type="molecule type" value="Genomic_DNA"/>
</dbReference>